<reference evidence="2 3" key="1">
    <citation type="submission" date="2016-10" db="EMBL/GenBank/DDBJ databases">
        <authorList>
            <person name="de Groot N.N."/>
        </authorList>
    </citation>
    <scope>NUCLEOTIDE SEQUENCE [LARGE SCALE GENOMIC DNA]</scope>
    <source>
        <strain evidence="2 3">CGMCC 1.10434</strain>
    </source>
</reference>
<dbReference type="Proteomes" id="UP000199300">
    <property type="component" value="Unassembled WGS sequence"/>
</dbReference>
<dbReference type="OrthoDB" id="2382185at2"/>
<sequence length="447" mass="51453">MNVEHFKSILLVLLIASSLLLTVALWNHQPNFEAVVTDNDLIEAQIQDGGQLSRRDVIQPIQIVNYQAETGELLGLANLGLQEELLEEIKELSLYNFSSFSMNQQQEQTENRIELIFPTTLPYNAIYDVFQLDHDVPIAELSFNHIDIVASDDPYLLFYNDRDEESRVIRANIQNENQVDRIFRYYNQHDVTTFLTYESSRETNIYLPNEIDREVLLFTYRSLEQETFTNILFSKPSIVRRVQSSQGQVDLFDGTREMTVEEEKIAFTNLTNEEIVSTTLMDSYNLFDQVQSFVNEHNGFTYEEPFSFYLSNITNNMQRSEVEYTLSYSGVPIFQDTDISTIKVAWHNQSVYQYQHPLAKLLRLRSSTEMADIPSAEQVIEILAGETYEGIAVYDVLLGYYVNRRSGSEGQIYELVPTWYVRGVQGWSPLSIPDKTIGGEGIAMGTN</sequence>
<keyword evidence="3" id="KW-1185">Reference proteome</keyword>
<evidence type="ECO:0000259" key="1">
    <source>
        <dbReference type="Pfam" id="PF07435"/>
    </source>
</evidence>
<proteinExistence type="predicted"/>
<dbReference type="EMBL" id="FODJ01000007">
    <property type="protein sequence ID" value="SEO42196.1"/>
    <property type="molecule type" value="Genomic_DNA"/>
</dbReference>
<protein>
    <submittedName>
        <fullName evidence="2">Two-component signal transduction system YycFG, regulatory protein YycH</fullName>
    </submittedName>
</protein>
<dbReference type="InterPro" id="IPR009996">
    <property type="entry name" value="YycH"/>
</dbReference>
<accession>A0A1H8PK81</accession>
<dbReference type="Gene3D" id="3.30.310.160">
    <property type="entry name" value="YycH protein, domain 2"/>
    <property type="match status" value="1"/>
</dbReference>
<dbReference type="AlphaFoldDB" id="A0A1H8PK81"/>
<feature type="domain" description="Regulatory protein YycH" evidence="1">
    <location>
        <begin position="4"/>
        <end position="430"/>
    </location>
</feature>
<dbReference type="RefSeq" id="WP_091497920.1">
    <property type="nucleotide sequence ID" value="NZ_FODJ01000007.1"/>
</dbReference>
<gene>
    <name evidence="2" type="ORF">SAMN04488134_107100</name>
</gene>
<dbReference type="InterPro" id="IPR042274">
    <property type="entry name" value="YycH/YycI_2"/>
</dbReference>
<evidence type="ECO:0000313" key="3">
    <source>
        <dbReference type="Proteomes" id="UP000199300"/>
    </source>
</evidence>
<evidence type="ECO:0000313" key="2">
    <source>
        <dbReference type="EMBL" id="SEO42196.1"/>
    </source>
</evidence>
<dbReference type="STRING" id="872970.SAMN04488134_107100"/>
<name>A0A1H8PK81_9BACI</name>
<dbReference type="Pfam" id="PF07435">
    <property type="entry name" value="YycH"/>
    <property type="match status" value="1"/>
</dbReference>
<organism evidence="2 3">
    <name type="scientific">Amphibacillus marinus</name>
    <dbReference type="NCBI Taxonomy" id="872970"/>
    <lineage>
        <taxon>Bacteria</taxon>
        <taxon>Bacillati</taxon>
        <taxon>Bacillota</taxon>
        <taxon>Bacilli</taxon>
        <taxon>Bacillales</taxon>
        <taxon>Bacillaceae</taxon>
        <taxon>Amphibacillus</taxon>
    </lineage>
</organism>